<gene>
    <name evidence="1" type="ORF">EDC91_1582</name>
</gene>
<proteinExistence type="predicted"/>
<keyword evidence="2" id="KW-1185">Reference proteome</keyword>
<evidence type="ECO:0000313" key="1">
    <source>
        <dbReference type="EMBL" id="TCN76279.1"/>
    </source>
</evidence>
<dbReference type="AlphaFoldDB" id="A0A4V2RRC7"/>
<evidence type="ECO:0000313" key="2">
    <source>
        <dbReference type="Proteomes" id="UP000294832"/>
    </source>
</evidence>
<sequence length="109" mass="12783">MKFGNGLNRIDIEIEGSHYWCQWLELVDRGSSDSTYQLKGMDYRLIQLVQNSGKQREFDDVIIRHRGKVLLEARGITLSYHSVGFLNLQTFDVRMSMFSRVNERVSCMF</sequence>
<dbReference type="EMBL" id="SLWF01000058">
    <property type="protein sequence ID" value="TCN76279.1"/>
    <property type="molecule type" value="Genomic_DNA"/>
</dbReference>
<reference evidence="1 2" key="1">
    <citation type="submission" date="2019-03" db="EMBL/GenBank/DDBJ databases">
        <title>Freshwater and sediment microbial communities from various areas in North America, analyzing microbe dynamics in response to fracking.</title>
        <authorList>
            <person name="Lamendella R."/>
        </authorList>
    </citation>
    <scope>NUCLEOTIDE SEQUENCE [LARGE SCALE GENOMIC DNA]</scope>
    <source>
        <strain evidence="1 2">74A</strain>
    </source>
</reference>
<comment type="caution">
    <text evidence="1">The sequence shown here is derived from an EMBL/GenBank/DDBJ whole genome shotgun (WGS) entry which is preliminary data.</text>
</comment>
<name>A0A4V2RRC7_9GAMM</name>
<accession>A0A4V2RRC7</accession>
<dbReference type="Proteomes" id="UP000294832">
    <property type="component" value="Unassembled WGS sequence"/>
</dbReference>
<organism evidence="1 2">
    <name type="scientific">Shewanella fodinae</name>
    <dbReference type="NCBI Taxonomy" id="552357"/>
    <lineage>
        <taxon>Bacteria</taxon>
        <taxon>Pseudomonadati</taxon>
        <taxon>Pseudomonadota</taxon>
        <taxon>Gammaproteobacteria</taxon>
        <taxon>Alteromonadales</taxon>
        <taxon>Shewanellaceae</taxon>
        <taxon>Shewanella</taxon>
    </lineage>
</organism>
<protein>
    <submittedName>
        <fullName evidence="1">Uncharacterized protein</fullName>
    </submittedName>
</protein>